<dbReference type="InterPro" id="IPR003838">
    <property type="entry name" value="ABC3_permease_C"/>
</dbReference>
<keyword evidence="4 10" id="KW-1003">Cell membrane</keyword>
<feature type="domain" description="ABC3 transporter permease C-terminal" evidence="12">
    <location>
        <begin position="175"/>
        <end position="293"/>
    </location>
</feature>
<protein>
    <recommendedName>
        <fullName evidence="3 10">Cell division protein FtsX</fullName>
    </recommendedName>
</protein>
<evidence type="ECO:0000256" key="8">
    <source>
        <dbReference type="ARBA" id="ARBA00023136"/>
    </source>
</evidence>
<evidence type="ECO:0000313" key="15">
    <source>
        <dbReference type="Proteomes" id="UP000195437"/>
    </source>
</evidence>
<dbReference type="Pfam" id="PF18075">
    <property type="entry name" value="FtsX_ECD"/>
    <property type="match status" value="1"/>
</dbReference>
<dbReference type="InterPro" id="IPR058204">
    <property type="entry name" value="FtsX_firmicutes-type"/>
</dbReference>
<name>A0A1Y0ILI8_9BACL</name>
<keyword evidence="9 10" id="KW-0131">Cell cycle</keyword>
<dbReference type="InterPro" id="IPR004513">
    <property type="entry name" value="FtsX"/>
</dbReference>
<evidence type="ECO:0000313" key="14">
    <source>
        <dbReference type="EMBL" id="ARU61391.1"/>
    </source>
</evidence>
<dbReference type="RefSeq" id="WP_087456770.1">
    <property type="nucleotide sequence ID" value="NZ_CP021434.1"/>
</dbReference>
<dbReference type="OrthoDB" id="9812531at2"/>
<gene>
    <name evidence="14" type="ORF">CBW65_10545</name>
</gene>
<dbReference type="NCBIfam" id="NF038347">
    <property type="entry name" value="FtsX_Gpos"/>
    <property type="match status" value="1"/>
</dbReference>
<dbReference type="KEGG" id="tum:CBW65_10545"/>
<organism evidence="14 15">
    <name type="scientific">Tumebacillus avium</name>
    <dbReference type="NCBI Taxonomy" id="1903704"/>
    <lineage>
        <taxon>Bacteria</taxon>
        <taxon>Bacillati</taxon>
        <taxon>Bacillota</taxon>
        <taxon>Bacilli</taxon>
        <taxon>Bacillales</taxon>
        <taxon>Alicyclobacillaceae</taxon>
        <taxon>Tumebacillus</taxon>
    </lineage>
</organism>
<reference evidence="15" key="1">
    <citation type="submission" date="2017-05" db="EMBL/GenBank/DDBJ databases">
        <authorList>
            <person name="Sung H."/>
        </authorList>
    </citation>
    <scope>NUCLEOTIDE SEQUENCE [LARGE SCALE GENOMIC DNA]</scope>
    <source>
        <strain evidence="15">AR23208</strain>
    </source>
</reference>
<dbReference type="Proteomes" id="UP000195437">
    <property type="component" value="Chromosome"/>
</dbReference>
<dbReference type="Pfam" id="PF02687">
    <property type="entry name" value="FtsX"/>
    <property type="match status" value="1"/>
</dbReference>
<evidence type="ECO:0000256" key="11">
    <source>
        <dbReference type="SAM" id="Phobius"/>
    </source>
</evidence>
<evidence type="ECO:0000259" key="13">
    <source>
        <dbReference type="Pfam" id="PF18075"/>
    </source>
</evidence>
<dbReference type="EMBL" id="CP021434">
    <property type="protein sequence ID" value="ARU61391.1"/>
    <property type="molecule type" value="Genomic_DNA"/>
</dbReference>
<evidence type="ECO:0000259" key="12">
    <source>
        <dbReference type="Pfam" id="PF02687"/>
    </source>
</evidence>
<dbReference type="PIRSF" id="PIRSF003097">
    <property type="entry name" value="FtsX"/>
    <property type="match status" value="1"/>
</dbReference>
<evidence type="ECO:0000256" key="7">
    <source>
        <dbReference type="ARBA" id="ARBA00022989"/>
    </source>
</evidence>
<evidence type="ECO:0000256" key="10">
    <source>
        <dbReference type="PIRNR" id="PIRNR003097"/>
    </source>
</evidence>
<dbReference type="GO" id="GO:0051301">
    <property type="term" value="P:cell division"/>
    <property type="evidence" value="ECO:0007669"/>
    <property type="project" value="UniProtKB-KW"/>
</dbReference>
<feature type="transmembrane region" description="Helical" evidence="11">
    <location>
        <begin position="21"/>
        <end position="46"/>
    </location>
</feature>
<evidence type="ECO:0000256" key="9">
    <source>
        <dbReference type="ARBA" id="ARBA00023306"/>
    </source>
</evidence>
<dbReference type="AlphaFoldDB" id="A0A1Y0ILI8"/>
<feature type="transmembrane region" description="Helical" evidence="11">
    <location>
        <begin position="218"/>
        <end position="243"/>
    </location>
</feature>
<keyword evidence="8 10" id="KW-0472">Membrane</keyword>
<feature type="domain" description="FtsX extracellular" evidence="13">
    <location>
        <begin position="61"/>
        <end position="151"/>
    </location>
</feature>
<comment type="subcellular location">
    <subcellularLocation>
        <location evidence="1">Cell membrane</location>
        <topology evidence="1">Multi-pass membrane protein</topology>
    </subcellularLocation>
</comment>
<feature type="transmembrane region" description="Helical" evidence="11">
    <location>
        <begin position="263"/>
        <end position="288"/>
    </location>
</feature>
<comment type="similarity">
    <text evidence="2 10">Belongs to the ABC-4 integral membrane protein family. FtsX subfamily.</text>
</comment>
<dbReference type="PANTHER" id="PTHR47755:SF1">
    <property type="entry name" value="CELL DIVISION PROTEIN FTSX"/>
    <property type="match status" value="1"/>
</dbReference>
<evidence type="ECO:0000256" key="2">
    <source>
        <dbReference type="ARBA" id="ARBA00007379"/>
    </source>
</evidence>
<proteinExistence type="inferred from homology"/>
<dbReference type="GO" id="GO:0005886">
    <property type="term" value="C:plasma membrane"/>
    <property type="evidence" value="ECO:0007669"/>
    <property type="project" value="UniProtKB-SubCell"/>
</dbReference>
<evidence type="ECO:0000256" key="6">
    <source>
        <dbReference type="ARBA" id="ARBA00022692"/>
    </source>
</evidence>
<evidence type="ECO:0000256" key="4">
    <source>
        <dbReference type="ARBA" id="ARBA00022475"/>
    </source>
</evidence>
<keyword evidence="7 11" id="KW-1133">Transmembrane helix</keyword>
<feature type="transmembrane region" description="Helical" evidence="11">
    <location>
        <begin position="172"/>
        <end position="197"/>
    </location>
</feature>
<sequence>MKISTFNRHGREGFKNLTRNGWMTFASLSAVTVTLLLLGVFLLLAYNVQQFSYQLEKQVLISVSVVDGTERAQIVELERQLKNLPGVSEIVFVPKEDGLVSLKDKFADNGDLLDGLEQDNPLPDVFRVKAQDPQQTSALAAKIRTLNLVEKAEYGDKSIDQLFDVTAMVRNAGAVFVIGLCFTALFLINNTIKVTIFARRKEIEIMKLCGATNWFIRWPFLIEGLLIGVLGSALPILTLGIGYDYLTKNVPGIMLFRFADFDPLMYSVAAILLGIGALIGMIGSVMSISRFLRI</sequence>
<evidence type="ECO:0000256" key="1">
    <source>
        <dbReference type="ARBA" id="ARBA00004651"/>
    </source>
</evidence>
<dbReference type="PANTHER" id="PTHR47755">
    <property type="entry name" value="CELL DIVISION PROTEIN FTSX"/>
    <property type="match status" value="1"/>
</dbReference>
<dbReference type="InterPro" id="IPR040690">
    <property type="entry name" value="FtsX_ECD"/>
</dbReference>
<comment type="function">
    <text evidence="10">Part of the ABC transporter FtsEX involved in asymmetric cellular division facilitating the initiation of sporulation.</text>
</comment>
<accession>A0A1Y0ILI8</accession>
<evidence type="ECO:0000256" key="5">
    <source>
        <dbReference type="ARBA" id="ARBA00022618"/>
    </source>
</evidence>
<keyword evidence="6 11" id="KW-0812">Transmembrane</keyword>
<evidence type="ECO:0000256" key="3">
    <source>
        <dbReference type="ARBA" id="ARBA00021907"/>
    </source>
</evidence>
<keyword evidence="5 10" id="KW-0132">Cell division</keyword>
<dbReference type="Gene3D" id="3.30.70.3040">
    <property type="match status" value="1"/>
</dbReference>
<keyword evidence="15" id="KW-1185">Reference proteome</keyword>